<dbReference type="InterPro" id="IPR000522">
    <property type="entry name" value="ABC_transptr_permease_BtuC"/>
</dbReference>
<feature type="transmembrane region" description="Helical" evidence="8">
    <location>
        <begin position="90"/>
        <end position="111"/>
    </location>
</feature>
<reference evidence="9" key="2">
    <citation type="journal article" date="2021" name="PeerJ">
        <title>Extensive microbial diversity within the chicken gut microbiome revealed by metagenomics and culture.</title>
        <authorList>
            <person name="Gilroy R."/>
            <person name="Ravi A."/>
            <person name="Getino M."/>
            <person name="Pursley I."/>
            <person name="Horton D.L."/>
            <person name="Alikhan N.F."/>
            <person name="Baker D."/>
            <person name="Gharbi K."/>
            <person name="Hall N."/>
            <person name="Watson M."/>
            <person name="Adriaenssens E.M."/>
            <person name="Foster-Nyarko E."/>
            <person name="Jarju S."/>
            <person name="Secka A."/>
            <person name="Antonio M."/>
            <person name="Oren A."/>
            <person name="Chaudhuri R.R."/>
            <person name="La Ragione R."/>
            <person name="Hildebrand F."/>
            <person name="Pallen M.J."/>
        </authorList>
    </citation>
    <scope>NUCLEOTIDE SEQUENCE</scope>
    <source>
        <strain evidence="9">E3-2379</strain>
    </source>
</reference>
<dbReference type="PANTHER" id="PTHR30472">
    <property type="entry name" value="FERRIC ENTEROBACTIN TRANSPORT SYSTEM PERMEASE PROTEIN"/>
    <property type="match status" value="1"/>
</dbReference>
<feature type="transmembrane region" description="Helical" evidence="8">
    <location>
        <begin position="196"/>
        <end position="220"/>
    </location>
</feature>
<dbReference type="Proteomes" id="UP000823618">
    <property type="component" value="Unassembled WGS sequence"/>
</dbReference>
<reference evidence="9" key="1">
    <citation type="submission" date="2020-10" db="EMBL/GenBank/DDBJ databases">
        <authorList>
            <person name="Gilroy R."/>
        </authorList>
    </citation>
    <scope>NUCLEOTIDE SEQUENCE</scope>
    <source>
        <strain evidence="9">E3-2379</strain>
    </source>
</reference>
<evidence type="ECO:0000256" key="3">
    <source>
        <dbReference type="ARBA" id="ARBA00022448"/>
    </source>
</evidence>
<name>A0A9D9HZH7_9FIRM</name>
<evidence type="ECO:0000313" key="9">
    <source>
        <dbReference type="EMBL" id="MBO8463191.1"/>
    </source>
</evidence>
<dbReference type="FunFam" id="1.10.3470.10:FF:000001">
    <property type="entry name" value="Vitamin B12 ABC transporter permease BtuC"/>
    <property type="match status" value="1"/>
</dbReference>
<feature type="transmembrane region" description="Helical" evidence="8">
    <location>
        <begin position="117"/>
        <end position="136"/>
    </location>
</feature>
<comment type="similarity">
    <text evidence="2">Belongs to the binding-protein-dependent transport system permease family. FecCD subfamily.</text>
</comment>
<comment type="caution">
    <text evidence="9">The sequence shown here is derived from an EMBL/GenBank/DDBJ whole genome shotgun (WGS) entry which is preliminary data.</text>
</comment>
<protein>
    <submittedName>
        <fullName evidence="9">Iron ABC transporter permease</fullName>
    </submittedName>
</protein>
<keyword evidence="4" id="KW-1003">Cell membrane</keyword>
<gene>
    <name evidence="9" type="ORF">IAC13_04585</name>
</gene>
<dbReference type="Gene3D" id="1.10.3470.10">
    <property type="entry name" value="ABC transporter involved in vitamin B12 uptake, BtuC"/>
    <property type="match status" value="1"/>
</dbReference>
<dbReference type="InterPro" id="IPR037294">
    <property type="entry name" value="ABC_BtuC-like"/>
</dbReference>
<evidence type="ECO:0000256" key="2">
    <source>
        <dbReference type="ARBA" id="ARBA00007935"/>
    </source>
</evidence>
<feature type="transmembrane region" description="Helical" evidence="8">
    <location>
        <begin position="306"/>
        <end position="324"/>
    </location>
</feature>
<dbReference type="SUPFAM" id="SSF81345">
    <property type="entry name" value="ABC transporter involved in vitamin B12 uptake, BtuC"/>
    <property type="match status" value="1"/>
</dbReference>
<evidence type="ECO:0000256" key="4">
    <source>
        <dbReference type="ARBA" id="ARBA00022475"/>
    </source>
</evidence>
<evidence type="ECO:0000256" key="1">
    <source>
        <dbReference type="ARBA" id="ARBA00004651"/>
    </source>
</evidence>
<keyword evidence="3" id="KW-0813">Transport</keyword>
<comment type="subcellular location">
    <subcellularLocation>
        <location evidence="1">Cell membrane</location>
        <topology evidence="1">Multi-pass membrane protein</topology>
    </subcellularLocation>
</comment>
<evidence type="ECO:0000256" key="8">
    <source>
        <dbReference type="SAM" id="Phobius"/>
    </source>
</evidence>
<evidence type="ECO:0000256" key="6">
    <source>
        <dbReference type="ARBA" id="ARBA00022989"/>
    </source>
</evidence>
<keyword evidence="6 8" id="KW-1133">Transmembrane helix</keyword>
<dbReference type="GO" id="GO:0033214">
    <property type="term" value="P:siderophore-iron import into cell"/>
    <property type="evidence" value="ECO:0007669"/>
    <property type="project" value="TreeGrafter"/>
</dbReference>
<dbReference type="GO" id="GO:0022857">
    <property type="term" value="F:transmembrane transporter activity"/>
    <property type="evidence" value="ECO:0007669"/>
    <property type="project" value="InterPro"/>
</dbReference>
<dbReference type="PANTHER" id="PTHR30472:SF1">
    <property type="entry name" value="FE(3+) DICITRATE TRANSPORT SYSTEM PERMEASE PROTEIN FECC-RELATED"/>
    <property type="match status" value="1"/>
</dbReference>
<dbReference type="AlphaFoldDB" id="A0A9D9HZH7"/>
<keyword evidence="7 8" id="KW-0472">Membrane</keyword>
<dbReference type="GO" id="GO:0005886">
    <property type="term" value="C:plasma membrane"/>
    <property type="evidence" value="ECO:0007669"/>
    <property type="project" value="UniProtKB-SubCell"/>
</dbReference>
<feature type="transmembrane region" description="Helical" evidence="8">
    <location>
        <begin position="148"/>
        <end position="168"/>
    </location>
</feature>
<evidence type="ECO:0000256" key="7">
    <source>
        <dbReference type="ARBA" id="ARBA00023136"/>
    </source>
</evidence>
<feature type="transmembrane region" description="Helical" evidence="8">
    <location>
        <begin position="7"/>
        <end position="29"/>
    </location>
</feature>
<organism evidence="9 10">
    <name type="scientific">Candidatus Scybalomonas excrementavium</name>
    <dbReference type="NCBI Taxonomy" id="2840943"/>
    <lineage>
        <taxon>Bacteria</taxon>
        <taxon>Bacillati</taxon>
        <taxon>Bacillota</taxon>
        <taxon>Clostridia</taxon>
        <taxon>Lachnospirales</taxon>
        <taxon>Lachnospiraceae</taxon>
        <taxon>Lachnospiraceae incertae sedis</taxon>
        <taxon>Candidatus Scybalomonas</taxon>
    </lineage>
</organism>
<keyword evidence="5 8" id="KW-0812">Transmembrane</keyword>
<dbReference type="CDD" id="cd06550">
    <property type="entry name" value="TM_ABC_iron-siderophores_like"/>
    <property type="match status" value="1"/>
</dbReference>
<proteinExistence type="inferred from homology"/>
<feature type="transmembrane region" description="Helical" evidence="8">
    <location>
        <begin position="58"/>
        <end position="78"/>
    </location>
</feature>
<sequence length="332" mass="34581">MRNKKLVIVILGSITCLCICMLLSVAYGVKSVGIRDVWEAILGVDSDKFEVNIVAARIPRTIFGVLGGAALAVSGALMQSITRNPIADPSILGVNTGASLFVVCGMAFFHISTGNQYIWLAFIGASVTSLFVYGLASAGHGGVTPIKLAMSGAAAATALQALVNTIMLPNSQVMDQFRFWQVGSISGADWNDIRLMIPYLIIGFVISFSLASSLNTLALGDDAATGLGMNVTYVRALAAFAGVLLCASTTALAGPIGFVGLMVPHLMRLLLGPDMRKILPLSAVGGSCILILADVAGRILGRPGELESGIVTALAGAPVFIFIIRKVKVRAL</sequence>
<dbReference type="Pfam" id="PF01032">
    <property type="entry name" value="FecCD"/>
    <property type="match status" value="1"/>
</dbReference>
<evidence type="ECO:0000256" key="5">
    <source>
        <dbReference type="ARBA" id="ARBA00022692"/>
    </source>
</evidence>
<feature type="transmembrane region" description="Helical" evidence="8">
    <location>
        <begin position="278"/>
        <end position="300"/>
    </location>
</feature>
<accession>A0A9D9HZH7</accession>
<dbReference type="EMBL" id="JADIML010000129">
    <property type="protein sequence ID" value="MBO8463191.1"/>
    <property type="molecule type" value="Genomic_DNA"/>
</dbReference>
<evidence type="ECO:0000313" key="10">
    <source>
        <dbReference type="Proteomes" id="UP000823618"/>
    </source>
</evidence>